<protein>
    <submittedName>
        <fullName evidence="1">Uncharacterized protein</fullName>
    </submittedName>
</protein>
<proteinExistence type="predicted"/>
<accession>A0AA88HLK5</accession>
<dbReference type="AlphaFoldDB" id="A0AA88HLK5"/>
<dbReference type="EMBL" id="JAVRJZ010000017">
    <property type="protein sequence ID" value="KAK2709881.1"/>
    <property type="molecule type" value="Genomic_DNA"/>
</dbReference>
<organism evidence="1 2">
    <name type="scientific">Artemia franciscana</name>
    <name type="common">Brine shrimp</name>
    <name type="synonym">Artemia sanfranciscana</name>
    <dbReference type="NCBI Taxonomy" id="6661"/>
    <lineage>
        <taxon>Eukaryota</taxon>
        <taxon>Metazoa</taxon>
        <taxon>Ecdysozoa</taxon>
        <taxon>Arthropoda</taxon>
        <taxon>Crustacea</taxon>
        <taxon>Branchiopoda</taxon>
        <taxon>Anostraca</taxon>
        <taxon>Artemiidae</taxon>
        <taxon>Artemia</taxon>
    </lineage>
</organism>
<evidence type="ECO:0000313" key="2">
    <source>
        <dbReference type="Proteomes" id="UP001187531"/>
    </source>
</evidence>
<comment type="caution">
    <text evidence="1">The sequence shown here is derived from an EMBL/GenBank/DDBJ whole genome shotgun (WGS) entry which is preliminary data.</text>
</comment>
<keyword evidence="2" id="KW-1185">Reference proteome</keyword>
<gene>
    <name evidence="1" type="ORF">QYM36_013532</name>
</gene>
<reference evidence="1" key="1">
    <citation type="submission" date="2023-07" db="EMBL/GenBank/DDBJ databases">
        <title>Chromosome-level genome assembly of Artemia franciscana.</title>
        <authorList>
            <person name="Jo E."/>
        </authorList>
    </citation>
    <scope>NUCLEOTIDE SEQUENCE</scope>
    <source>
        <tissue evidence="1">Whole body</tissue>
    </source>
</reference>
<name>A0AA88HLK5_ARTSF</name>
<sequence length="231" mass="27075">MAKRTGAKQEIPWGSENVANLLEGEIYSYTLKEYKKALKRTDREVFYKKEIQNMINNRNEWLCITDCSNLYRNVANGTTGWELVVKNVNEKLNENSNTDVEIPEWISFWQHYCQPRLLTATITKIEEDRIKAELSNGTKSDQILVAFPERNPVWVNFQVHRILFEKDIADFPKDAEFALFSSLKPPLASSFRKTVAKLHILLPKLTYYELKVTYAEYQEKKGYNRSRKKVP</sequence>
<evidence type="ECO:0000313" key="1">
    <source>
        <dbReference type="EMBL" id="KAK2709881.1"/>
    </source>
</evidence>
<dbReference type="Proteomes" id="UP001187531">
    <property type="component" value="Unassembled WGS sequence"/>
</dbReference>